<comment type="similarity">
    <text evidence="2">Belongs to the sodium:solute symporter (SSF) (TC 2.A.21) family.</text>
</comment>
<keyword evidence="11" id="KW-0739">Sodium transport</keyword>
<keyword evidence="6" id="KW-0769">Symport</keyword>
<evidence type="ECO:0000256" key="7">
    <source>
        <dbReference type="ARBA" id="ARBA00022989"/>
    </source>
</evidence>
<evidence type="ECO:0000256" key="9">
    <source>
        <dbReference type="ARBA" id="ARBA00023065"/>
    </source>
</evidence>
<name>A0A381TEE1_9ZZZZ</name>
<protein>
    <recommendedName>
        <fullName evidence="15">Sodium/proline symporter</fullName>
    </recommendedName>
</protein>
<proteinExistence type="inferred from homology"/>
<dbReference type="InterPro" id="IPR001734">
    <property type="entry name" value="Na/solute_symporter"/>
</dbReference>
<dbReference type="PANTHER" id="PTHR48086:SF3">
    <property type="entry name" value="SODIUM_PROLINE SYMPORTER"/>
    <property type="match status" value="1"/>
</dbReference>
<keyword evidence="4" id="KW-1003">Cell membrane</keyword>
<organism evidence="14">
    <name type="scientific">marine metagenome</name>
    <dbReference type="NCBI Taxonomy" id="408172"/>
    <lineage>
        <taxon>unclassified sequences</taxon>
        <taxon>metagenomes</taxon>
        <taxon>ecological metagenomes</taxon>
    </lineage>
</organism>
<dbReference type="PROSITE" id="PS50283">
    <property type="entry name" value="NA_SOLUT_SYMP_3"/>
    <property type="match status" value="1"/>
</dbReference>
<reference evidence="14" key="1">
    <citation type="submission" date="2018-05" db="EMBL/GenBank/DDBJ databases">
        <authorList>
            <person name="Lanie J.A."/>
            <person name="Ng W.-L."/>
            <person name="Kazmierczak K.M."/>
            <person name="Andrzejewski T.M."/>
            <person name="Davidsen T.M."/>
            <person name="Wayne K.J."/>
            <person name="Tettelin H."/>
            <person name="Glass J.I."/>
            <person name="Rusch D."/>
            <person name="Podicherti R."/>
            <person name="Tsui H.-C.T."/>
            <person name="Winkler M.E."/>
        </authorList>
    </citation>
    <scope>NUCLEOTIDE SEQUENCE</scope>
</reference>
<dbReference type="InterPro" id="IPR011851">
    <property type="entry name" value="Na/Pro_symporter"/>
</dbReference>
<dbReference type="AlphaFoldDB" id="A0A381TEE1"/>
<feature type="transmembrane region" description="Helical" evidence="13">
    <location>
        <begin position="159"/>
        <end position="181"/>
    </location>
</feature>
<dbReference type="EMBL" id="UINC01004460">
    <property type="protein sequence ID" value="SVA14496.1"/>
    <property type="molecule type" value="Genomic_DNA"/>
</dbReference>
<feature type="transmembrane region" description="Helical" evidence="13">
    <location>
        <begin position="271"/>
        <end position="298"/>
    </location>
</feature>
<feature type="transmembrane region" description="Helical" evidence="13">
    <location>
        <begin position="402"/>
        <end position="422"/>
    </location>
</feature>
<feature type="transmembrane region" description="Helical" evidence="13">
    <location>
        <begin position="231"/>
        <end position="250"/>
    </location>
</feature>
<feature type="transmembrane region" description="Helical" evidence="13">
    <location>
        <begin position="318"/>
        <end position="336"/>
    </location>
</feature>
<evidence type="ECO:0000256" key="6">
    <source>
        <dbReference type="ARBA" id="ARBA00022847"/>
    </source>
</evidence>
<feature type="transmembrane region" description="Helical" evidence="13">
    <location>
        <begin position="429"/>
        <end position="445"/>
    </location>
</feature>
<feature type="transmembrane region" description="Helical" evidence="13">
    <location>
        <begin position="120"/>
        <end position="139"/>
    </location>
</feature>
<evidence type="ECO:0000256" key="12">
    <source>
        <dbReference type="ARBA" id="ARBA00033708"/>
    </source>
</evidence>
<evidence type="ECO:0000256" key="11">
    <source>
        <dbReference type="ARBA" id="ARBA00023201"/>
    </source>
</evidence>
<evidence type="ECO:0000256" key="8">
    <source>
        <dbReference type="ARBA" id="ARBA00023053"/>
    </source>
</evidence>
<accession>A0A381TEE1</accession>
<evidence type="ECO:0000256" key="10">
    <source>
        <dbReference type="ARBA" id="ARBA00023136"/>
    </source>
</evidence>
<dbReference type="NCBIfam" id="TIGR00813">
    <property type="entry name" value="sss"/>
    <property type="match status" value="1"/>
</dbReference>
<feature type="transmembrane region" description="Helical" evidence="13">
    <location>
        <begin position="457"/>
        <end position="473"/>
    </location>
</feature>
<dbReference type="PANTHER" id="PTHR48086">
    <property type="entry name" value="SODIUM/PROLINE SYMPORTER-RELATED"/>
    <property type="match status" value="1"/>
</dbReference>
<keyword evidence="7 13" id="KW-1133">Transmembrane helix</keyword>
<dbReference type="GO" id="GO:0015824">
    <property type="term" value="P:proline transport"/>
    <property type="evidence" value="ECO:0007669"/>
    <property type="project" value="InterPro"/>
</dbReference>
<dbReference type="GO" id="GO:0005298">
    <property type="term" value="F:proline:sodium symporter activity"/>
    <property type="evidence" value="ECO:0007669"/>
    <property type="project" value="InterPro"/>
</dbReference>
<feature type="transmembrane region" description="Helical" evidence="13">
    <location>
        <begin position="64"/>
        <end position="90"/>
    </location>
</feature>
<dbReference type="InterPro" id="IPR038377">
    <property type="entry name" value="Na/Glc_symporter_sf"/>
</dbReference>
<dbReference type="Pfam" id="PF00474">
    <property type="entry name" value="SSF"/>
    <property type="match status" value="1"/>
</dbReference>
<keyword evidence="3" id="KW-0813">Transport</keyword>
<keyword evidence="5 13" id="KW-0812">Transmembrane</keyword>
<dbReference type="CDD" id="cd11475">
    <property type="entry name" value="SLC5sbd_PutP"/>
    <property type="match status" value="1"/>
</dbReference>
<dbReference type="GO" id="GO:0031402">
    <property type="term" value="F:sodium ion binding"/>
    <property type="evidence" value="ECO:0007669"/>
    <property type="project" value="InterPro"/>
</dbReference>
<keyword evidence="8" id="KW-0915">Sodium</keyword>
<feature type="transmembrane region" description="Helical" evidence="13">
    <location>
        <begin position="371"/>
        <end position="390"/>
    </location>
</feature>
<feature type="transmembrane region" description="Helical" evidence="13">
    <location>
        <begin position="188"/>
        <end position="211"/>
    </location>
</feature>
<dbReference type="GO" id="GO:0005886">
    <property type="term" value="C:plasma membrane"/>
    <property type="evidence" value="ECO:0007669"/>
    <property type="project" value="UniProtKB-SubCell"/>
</dbReference>
<evidence type="ECO:0000256" key="3">
    <source>
        <dbReference type="ARBA" id="ARBA00022448"/>
    </source>
</evidence>
<evidence type="ECO:0008006" key="15">
    <source>
        <dbReference type="Google" id="ProtNLM"/>
    </source>
</evidence>
<dbReference type="Gene3D" id="1.20.1730.10">
    <property type="entry name" value="Sodium/glucose cotransporter"/>
    <property type="match status" value="1"/>
</dbReference>
<evidence type="ECO:0000256" key="13">
    <source>
        <dbReference type="SAM" id="Phobius"/>
    </source>
</evidence>
<evidence type="ECO:0000256" key="1">
    <source>
        <dbReference type="ARBA" id="ARBA00004651"/>
    </source>
</evidence>
<keyword evidence="9" id="KW-0406">Ion transport</keyword>
<gene>
    <name evidence="14" type="ORF">METZ01_LOCUS67350</name>
</gene>
<evidence type="ECO:0000313" key="14">
    <source>
        <dbReference type="EMBL" id="SVA14496.1"/>
    </source>
</evidence>
<evidence type="ECO:0000256" key="2">
    <source>
        <dbReference type="ARBA" id="ARBA00006434"/>
    </source>
</evidence>
<sequence>MNIVGIIFILYLVFLIGVGYKTMKFNKSQEDYLLAGRKLGPWVTAFSERASGESAWLLLALPGAAISVGLGEAWTVIGITAGIIASWYLIAERLRKETEKYDALTIPEYLHRKYQDNSNVIRLFSAVIIAFFFTFYVSAQFHASGKVINSLFGLSPVNGITIGAAVIISYTLMGGFFAVAWTDLLQGILMIGTLVILPLAGFLELQGNAYTLSDDLLQIGESNASFTMGRGGLAAVSVILGGLSWGLGYLGQPHLVIRYMAIRNPIEVKKARTIAILWALPGITGAFLIGLVALNYFGPDYFNNVDVEQAMPLLAKELLPPIIAGLLISGAVAAMMSTADSQLLVSTSAITEDFIHQYLGKNMSNKALVRLSRFTIVILGLFSFGIAILSELQEKNIFGVVSYAWSGLGSAFGPALLLSLWWPGTTRRGIVAGLLTGFLTTIIWANTELKLIVTERLVSFVFAFLMVVIVSHMDKDKT</sequence>
<dbReference type="InterPro" id="IPR050277">
    <property type="entry name" value="Sodium:Solute_Symporter"/>
</dbReference>
<evidence type="ECO:0000256" key="4">
    <source>
        <dbReference type="ARBA" id="ARBA00022475"/>
    </source>
</evidence>
<comment type="catalytic activity">
    <reaction evidence="12">
        <text>L-proline(in) + Na(+)(in) = L-proline(out) + Na(+)(out)</text>
        <dbReference type="Rhea" id="RHEA:28967"/>
        <dbReference type="ChEBI" id="CHEBI:29101"/>
        <dbReference type="ChEBI" id="CHEBI:60039"/>
    </reaction>
</comment>
<evidence type="ECO:0000256" key="5">
    <source>
        <dbReference type="ARBA" id="ARBA00022692"/>
    </source>
</evidence>
<keyword evidence="10 13" id="KW-0472">Membrane</keyword>
<comment type="subcellular location">
    <subcellularLocation>
        <location evidence="1">Cell membrane</location>
        <topology evidence="1">Multi-pass membrane protein</topology>
    </subcellularLocation>
</comment>